<dbReference type="Pfam" id="PF13378">
    <property type="entry name" value="MR_MLE_C"/>
    <property type="match status" value="1"/>
</dbReference>
<accession>A0A1B2EVW4</accession>
<evidence type="ECO:0000259" key="2">
    <source>
        <dbReference type="SMART" id="SM00922"/>
    </source>
</evidence>
<dbReference type="GO" id="GO:0016829">
    <property type="term" value="F:lyase activity"/>
    <property type="evidence" value="ECO:0007669"/>
    <property type="project" value="UniProtKB-KW"/>
</dbReference>
<dbReference type="SFLD" id="SFLDS00001">
    <property type="entry name" value="Enolase"/>
    <property type="match status" value="1"/>
</dbReference>
<geneLocation type="plasmid" evidence="3">
    <name>unnamed2</name>
</geneLocation>
<dbReference type="SMART" id="SM00922">
    <property type="entry name" value="MR_MLE"/>
    <property type="match status" value="1"/>
</dbReference>
<gene>
    <name evidence="3" type="ORF">BB934_38235</name>
</gene>
<dbReference type="KEGG" id="moc:BB934_38235"/>
<proteinExistence type="predicted"/>
<dbReference type="PROSITE" id="PS00908">
    <property type="entry name" value="MR_MLE_1"/>
    <property type="match status" value="1"/>
</dbReference>
<dbReference type="GO" id="GO:0000287">
    <property type="term" value="F:magnesium ion binding"/>
    <property type="evidence" value="ECO:0007669"/>
    <property type="project" value="UniProtKB-ARBA"/>
</dbReference>
<dbReference type="SFLD" id="SFLDG00179">
    <property type="entry name" value="mandelate_racemase"/>
    <property type="match status" value="1"/>
</dbReference>
<dbReference type="SUPFAM" id="SSF54826">
    <property type="entry name" value="Enolase N-terminal domain-like"/>
    <property type="match status" value="1"/>
</dbReference>
<keyword evidence="3" id="KW-0614">Plasmid</keyword>
<feature type="domain" description="Mandelate racemase/muconate lactonizing enzyme C-terminal" evidence="2">
    <location>
        <begin position="129"/>
        <end position="234"/>
    </location>
</feature>
<dbReference type="PROSITE" id="PS00909">
    <property type="entry name" value="MR_MLE_2"/>
    <property type="match status" value="1"/>
</dbReference>
<dbReference type="SUPFAM" id="SSF51604">
    <property type="entry name" value="Enolase C-terminal domain-like"/>
    <property type="match status" value="1"/>
</dbReference>
<dbReference type="PANTHER" id="PTHR48080:SF2">
    <property type="entry name" value="D-GALACTONATE DEHYDRATASE"/>
    <property type="match status" value="1"/>
</dbReference>
<name>A0A1B2EVW4_9HYPH</name>
<dbReference type="Gene3D" id="3.30.390.10">
    <property type="entry name" value="Enolase-like, N-terminal domain"/>
    <property type="match status" value="1"/>
</dbReference>
<dbReference type="InterPro" id="IPR029017">
    <property type="entry name" value="Enolase-like_N"/>
</dbReference>
<dbReference type="InterPro" id="IPR029065">
    <property type="entry name" value="Enolase_C-like"/>
</dbReference>
<dbReference type="OrthoDB" id="9802699at2"/>
<protein>
    <recommendedName>
        <fullName evidence="2">Mandelate racemase/muconate lactonizing enzyme C-terminal domain-containing protein</fullName>
    </recommendedName>
</protein>
<reference evidence="3" key="1">
    <citation type="submission" date="2016-07" db="EMBL/GenBank/DDBJ databases">
        <title>Microvirga ossetica sp. nov. a new species of rhizobia isolated from root nodules of the legume species Vicia alpestris Steven originated from North Ossetia region in the Caucasus.</title>
        <authorList>
            <person name="Safronova V.I."/>
            <person name="Kuznetsova I.G."/>
            <person name="Sazanova A.L."/>
            <person name="Belimov A."/>
            <person name="Andronov E."/>
            <person name="Osledkin Y.S."/>
            <person name="Onishchuk O.P."/>
            <person name="Kurchak O.N."/>
            <person name="Shaposhnikov A.I."/>
            <person name="Willems A."/>
            <person name="Tikhonovich I.A."/>
        </authorList>
    </citation>
    <scope>NUCLEOTIDE SEQUENCE [LARGE SCALE GENOMIC DNA]</scope>
    <source>
        <strain evidence="3">V5/3M</strain>
        <plasmid evidence="3">unnamed2</plasmid>
    </source>
</reference>
<evidence type="ECO:0000256" key="1">
    <source>
        <dbReference type="ARBA" id="ARBA00023239"/>
    </source>
</evidence>
<dbReference type="Pfam" id="PF02746">
    <property type="entry name" value="MR_MLE_N"/>
    <property type="match status" value="1"/>
</dbReference>
<sequence length="380" mass="41760">MKIRSIKSFPVRGPMSDLCFAKVETEDGVWGWGEGSLPGKAESVAAAIRELGTLVHGMDALEIARVWQRMVRHSYWKAGPILSSAVSAIDMALWDIKGKFYGAPVHNLLGGSVRDRVWLYANIGLCDDPYELRDRTRAAMSMGYNAVKFYPLPAVNSLEGPSAYRAVAACCEAVRDELGEDGVFCLDFHGRCSPSVAVQMEAAVRHTAPLWIEEPTAPEDVGALQRVQEKFQIAVATGERYNSRWQFREIFERRLADVVQPDASNCYGISEMHRIAAMAETYGVAYAPHNPNGPVQAQASLHLAAAAQNFVILEHRHDVNDAFTAFASVSLKNRGDGWAEIPSSPGLGIELEEDALSRMPSATGDWIAESYRRDGSLGDW</sequence>
<dbReference type="EMBL" id="CP016619">
    <property type="protein sequence ID" value="ANY84097.1"/>
    <property type="molecule type" value="Genomic_DNA"/>
</dbReference>
<dbReference type="AlphaFoldDB" id="A0A1B2EVW4"/>
<dbReference type="InterPro" id="IPR036849">
    <property type="entry name" value="Enolase-like_C_sf"/>
</dbReference>
<keyword evidence="1" id="KW-0456">Lyase</keyword>
<dbReference type="NCBIfam" id="NF010624">
    <property type="entry name" value="PRK14017.1"/>
    <property type="match status" value="1"/>
</dbReference>
<dbReference type="GO" id="GO:0009063">
    <property type="term" value="P:amino acid catabolic process"/>
    <property type="evidence" value="ECO:0007669"/>
    <property type="project" value="InterPro"/>
</dbReference>
<organism evidence="3">
    <name type="scientific">Microvirga ossetica</name>
    <dbReference type="NCBI Taxonomy" id="1882682"/>
    <lineage>
        <taxon>Bacteria</taxon>
        <taxon>Pseudomonadati</taxon>
        <taxon>Pseudomonadota</taxon>
        <taxon>Alphaproteobacteria</taxon>
        <taxon>Hyphomicrobiales</taxon>
        <taxon>Methylobacteriaceae</taxon>
        <taxon>Microvirga</taxon>
    </lineage>
</organism>
<dbReference type="InterPro" id="IPR013342">
    <property type="entry name" value="Mandelate_racemase_C"/>
</dbReference>
<dbReference type="PANTHER" id="PTHR48080">
    <property type="entry name" value="D-GALACTONATE DEHYDRATASE-RELATED"/>
    <property type="match status" value="1"/>
</dbReference>
<evidence type="ECO:0000313" key="3">
    <source>
        <dbReference type="EMBL" id="ANY84097.1"/>
    </source>
</evidence>
<dbReference type="InterPro" id="IPR034593">
    <property type="entry name" value="DgoD-like"/>
</dbReference>
<dbReference type="InterPro" id="IPR013341">
    <property type="entry name" value="Mandelate_racemase_N_dom"/>
</dbReference>
<dbReference type="InterPro" id="IPR018110">
    <property type="entry name" value="Mandel_Rmase/mucon_lact_enz_CS"/>
</dbReference>
<dbReference type="Gene3D" id="3.20.20.120">
    <property type="entry name" value="Enolase-like C-terminal domain"/>
    <property type="match status" value="1"/>
</dbReference>